<dbReference type="Pfam" id="PF09587">
    <property type="entry name" value="PGA_cap"/>
    <property type="match status" value="1"/>
</dbReference>
<feature type="region of interest" description="Disordered" evidence="2">
    <location>
        <begin position="356"/>
        <end position="386"/>
    </location>
</feature>
<dbReference type="InterPro" id="IPR052169">
    <property type="entry name" value="CW_Biosynth-Accessory"/>
</dbReference>
<dbReference type="PANTHER" id="PTHR33393">
    <property type="entry name" value="POLYGLUTAMINE SYNTHESIS ACCESSORY PROTEIN RV0574C-RELATED"/>
    <property type="match status" value="1"/>
</dbReference>
<dbReference type="SUPFAM" id="SSF56300">
    <property type="entry name" value="Metallo-dependent phosphatases"/>
    <property type="match status" value="1"/>
</dbReference>
<evidence type="ECO:0000313" key="5">
    <source>
        <dbReference type="Proteomes" id="UP001321421"/>
    </source>
</evidence>
<dbReference type="InterPro" id="IPR029052">
    <property type="entry name" value="Metallo-depent_PP-like"/>
</dbReference>
<protein>
    <submittedName>
        <fullName evidence="4">Poly-gamma-glutamate biosynthesis protein</fullName>
    </submittedName>
</protein>
<sequence length="386" mass="40217">MAGCSLPFSDHEGQGAASTTGADGRVTAVPSTGDEGDDKKPVSVTVTGTGDILVHVPVTRSAKSFAQESGSQDEFDFDPMFAGVKPALSDADVSICHQETPISATNDDLSKPGSLVYNVPREIAPALKTAGFDGCDTASNHVWDRGAKGIDTTREQLTKAGLKVAGPTTDPADPGMPAVYEAKGVKVANLSYTYTILNQSGPNTNTPPGADHLGRYLYPKIGAAGIIADAKKAKEAGADLVVVSVHWGSEYVKEPTKEQQSIAKQLLASPYVDGIFGAHAHLIQPCQTFGGKTVFYGLGNFLSNQGPGTVGTLDENNADGAIAKYTFTRGEDGTWSQKASYQPTMVDVKGKHKITLSTPESNPGSFNRTKSAMNELGSCSATADGG</sequence>
<dbReference type="InterPro" id="IPR019079">
    <property type="entry name" value="Capsule_synth_CapA"/>
</dbReference>
<accession>A0ABN6YMM1</accession>
<dbReference type="SMART" id="SM00854">
    <property type="entry name" value="PGA_cap"/>
    <property type="match status" value="1"/>
</dbReference>
<evidence type="ECO:0000313" key="4">
    <source>
        <dbReference type="EMBL" id="BDZ58588.1"/>
    </source>
</evidence>
<reference evidence="5" key="1">
    <citation type="journal article" date="2019" name="Int. J. Syst. Evol. Microbiol.">
        <title>The Global Catalogue of Microorganisms (GCM) 10K type strain sequencing project: providing services to taxonomists for standard genome sequencing and annotation.</title>
        <authorList>
            <consortium name="The Broad Institute Genomics Platform"/>
            <consortium name="The Broad Institute Genome Sequencing Center for Infectious Disease"/>
            <person name="Wu L."/>
            <person name="Ma J."/>
        </authorList>
    </citation>
    <scope>NUCLEOTIDE SEQUENCE [LARGE SCALE GENOMIC DNA]</scope>
    <source>
        <strain evidence="5">NBRC 110608</strain>
    </source>
</reference>
<evidence type="ECO:0000256" key="1">
    <source>
        <dbReference type="ARBA" id="ARBA00005662"/>
    </source>
</evidence>
<feature type="domain" description="Capsule synthesis protein CapA" evidence="3">
    <location>
        <begin position="45"/>
        <end position="305"/>
    </location>
</feature>
<organism evidence="4 5">
    <name type="scientific">Barrientosiimonas endolithica</name>
    <dbReference type="NCBI Taxonomy" id="1535208"/>
    <lineage>
        <taxon>Bacteria</taxon>
        <taxon>Bacillati</taxon>
        <taxon>Actinomycetota</taxon>
        <taxon>Actinomycetes</taxon>
        <taxon>Micrococcales</taxon>
        <taxon>Dermacoccaceae</taxon>
        <taxon>Barrientosiimonas</taxon>
    </lineage>
</organism>
<dbReference type="EMBL" id="AP027735">
    <property type="protein sequence ID" value="BDZ58588.1"/>
    <property type="molecule type" value="Genomic_DNA"/>
</dbReference>
<dbReference type="CDD" id="cd07381">
    <property type="entry name" value="MPP_CapA"/>
    <property type="match status" value="1"/>
</dbReference>
<dbReference type="PANTHER" id="PTHR33393:SF13">
    <property type="entry name" value="PGA BIOSYNTHESIS PROTEIN CAPA"/>
    <property type="match status" value="1"/>
</dbReference>
<proteinExistence type="inferred from homology"/>
<name>A0ABN6YMM1_9MICO</name>
<dbReference type="Proteomes" id="UP001321421">
    <property type="component" value="Chromosome"/>
</dbReference>
<keyword evidence="5" id="KW-1185">Reference proteome</keyword>
<gene>
    <name evidence="4" type="primary">pgsA</name>
    <name evidence="4" type="ORF">GCM10025872_22450</name>
</gene>
<evidence type="ECO:0000259" key="3">
    <source>
        <dbReference type="SMART" id="SM00854"/>
    </source>
</evidence>
<evidence type="ECO:0000256" key="2">
    <source>
        <dbReference type="SAM" id="MobiDB-lite"/>
    </source>
</evidence>
<feature type="region of interest" description="Disordered" evidence="2">
    <location>
        <begin position="1"/>
        <end position="44"/>
    </location>
</feature>
<dbReference type="RefSeq" id="WP_289230960.1">
    <property type="nucleotide sequence ID" value="NZ_AP027735.1"/>
</dbReference>
<comment type="similarity">
    <text evidence="1">Belongs to the CapA family.</text>
</comment>
<dbReference type="Gene3D" id="3.60.21.10">
    <property type="match status" value="1"/>
</dbReference>